<keyword evidence="7" id="KW-1185">Reference proteome</keyword>
<feature type="repeat" description="TPR" evidence="2">
    <location>
        <begin position="827"/>
        <end position="860"/>
    </location>
</feature>
<keyword evidence="3" id="KW-0479">Metal-binding</keyword>
<dbReference type="InterPro" id="IPR019734">
    <property type="entry name" value="TPR_rpt"/>
</dbReference>
<dbReference type="Pfam" id="PF13432">
    <property type="entry name" value="TPR_16"/>
    <property type="match status" value="1"/>
</dbReference>
<evidence type="ECO:0000313" key="7">
    <source>
        <dbReference type="Proteomes" id="UP000814176"/>
    </source>
</evidence>
<dbReference type="Gene3D" id="1.25.40.10">
    <property type="entry name" value="Tetratricopeptide repeat domain"/>
    <property type="match status" value="1"/>
</dbReference>
<dbReference type="Proteomes" id="UP000814176">
    <property type="component" value="Unassembled WGS sequence"/>
</dbReference>
<feature type="region of interest" description="Disordered" evidence="4">
    <location>
        <begin position="450"/>
        <end position="472"/>
    </location>
</feature>
<feature type="domain" description="C3H1-type" evidence="5">
    <location>
        <begin position="942"/>
        <end position="968"/>
    </location>
</feature>
<gene>
    <name evidence="6" type="ORF">C8Q71DRAFT_810513</name>
</gene>
<feature type="region of interest" description="Disordered" evidence="4">
    <location>
        <begin position="1060"/>
        <end position="1104"/>
    </location>
</feature>
<dbReference type="RefSeq" id="XP_047778468.1">
    <property type="nucleotide sequence ID" value="XM_047926048.1"/>
</dbReference>
<evidence type="ECO:0000256" key="3">
    <source>
        <dbReference type="PROSITE-ProRule" id="PRU00723"/>
    </source>
</evidence>
<feature type="zinc finger region" description="C3H1-type" evidence="3">
    <location>
        <begin position="942"/>
        <end position="968"/>
    </location>
</feature>
<dbReference type="PANTHER" id="PTHR46423">
    <property type="entry name" value="RNA POLYMERASE II-ASSOCIATED PROTEIN 3"/>
    <property type="match status" value="1"/>
</dbReference>
<sequence>MAAAPKPLVLVFSLSGENMDGFYAPFMAHLKAQCEVEVVKSQNHALRTLSRSPRPQAVLLADEVVTERRQEGLLRKLAEYTRSGGTIVFGCRFSTFVEKKKMEAMFQGVLGLPWTRGDYYRCVFSLNRRVENIGLESLASSYSMKASQLRNVTPTAAVYVPTETSRIQSFVFAPTPVGNLEQTPAAFTRLGQGYVGYVGDVNAEEETTHLLIAMLLASSQERETNDPATSTNPRNMQRPSVLVLMLQEQMDFAWREMYADVLAALRNRANVTEASTIHQALRRLTTKPLPNVVLEMDGSILEERHSALLSALIAYSQLPGNTVVFACQFAGFVTPDDFDALFERLDLSWRWGTYTKKDVTVTKSVDDVDFDSLTETYEYNKALYLRDVPWDEAVYVPTLRYRSDETSAALAKTTRGGRIGYVGDINTSEHLTKLLLALCFPKTVQPSSESAQAALQTVPATQPARSEGADNREPKPEVLLISFDKLSFFDSSEQQLLSALHKNAVVQEALDEKAALKHLLTKPSPAAVLLTHTAVAHNDKVIHHVIAYARAGGKVIVGFQFPNSLPLNEFKPFFEKWELPWAAGAYHRTTCALNTDGVPAPLRSSKLFPAYSMKAGHLKHVKKKHRVYMPTTASCIEEQFSQPGPLVTGSLLDECAAAWAPIGKGYLGYVGDVNTEEESIRLVLEMCGITIKPGDLGPRKCSVGMRIEPGGGRTPITETYGERLLPVRKELSRPRPREQEAAARSVKRANMSRRRRLTAEVLKEEGNTLFKEGKSAEAASKYRQAALVYGPRPVYMSNLAAALLKMGRHAEAESAASRALFYEPKNIKARYRRGMASKGLKSYALAIEDFRSVLRQDPSSHVVRSALEETLLLNHGRVPPEGDPKRSEEHDPLWEIMTESDSSEYEHDGNGTPCRYLNHDGCRHGSKCRWKHAPDTRSVRDEIGRNVCMMWLLGHCTYNKCYYAHDKTYLSAGGWWNKPNVVTELWNDADDVIITGHKKTDRAMFLATIWTLQIWRTDGWTLGRFSALDDEKITIGKRSGVLSVNTTQRDGQFQYSYSMPEETTASVARGGDEDDDGDDEDKDYDGSEWDDEEQEQRMDNMGFTNDELNDILSYGVKPWDDDAWDVLDAVRGM</sequence>
<dbReference type="InterPro" id="IPR011990">
    <property type="entry name" value="TPR-like_helical_dom_sf"/>
</dbReference>
<comment type="caution">
    <text evidence="6">The sequence shown here is derived from an EMBL/GenBank/DDBJ whole genome shotgun (WGS) entry which is preliminary data.</text>
</comment>
<dbReference type="EMBL" id="JADCUA010000011">
    <property type="protein sequence ID" value="KAH9836183.1"/>
    <property type="molecule type" value="Genomic_DNA"/>
</dbReference>
<evidence type="ECO:0000256" key="1">
    <source>
        <dbReference type="ARBA" id="ARBA00022803"/>
    </source>
</evidence>
<dbReference type="InterPro" id="IPR000571">
    <property type="entry name" value="Znf_CCCH"/>
</dbReference>
<dbReference type="PROSITE" id="PS50103">
    <property type="entry name" value="ZF_C3H1"/>
    <property type="match status" value="2"/>
</dbReference>
<keyword evidence="3" id="KW-0863">Zinc-finger</keyword>
<proteinExistence type="predicted"/>
<dbReference type="PROSITE" id="PS50005">
    <property type="entry name" value="TPR"/>
    <property type="match status" value="1"/>
</dbReference>
<organism evidence="6 7">
    <name type="scientific">Rhodofomes roseus</name>
    <dbReference type="NCBI Taxonomy" id="34475"/>
    <lineage>
        <taxon>Eukaryota</taxon>
        <taxon>Fungi</taxon>
        <taxon>Dikarya</taxon>
        <taxon>Basidiomycota</taxon>
        <taxon>Agaricomycotina</taxon>
        <taxon>Agaricomycetes</taxon>
        <taxon>Polyporales</taxon>
        <taxon>Rhodofomes</taxon>
    </lineage>
</organism>
<dbReference type="SMART" id="SM00028">
    <property type="entry name" value="TPR"/>
    <property type="match status" value="3"/>
</dbReference>
<feature type="compositionally biased region" description="Acidic residues" evidence="4">
    <location>
        <begin position="1072"/>
        <end position="1094"/>
    </location>
</feature>
<evidence type="ECO:0000256" key="4">
    <source>
        <dbReference type="SAM" id="MobiDB-lite"/>
    </source>
</evidence>
<feature type="domain" description="C3H1-type" evidence="5">
    <location>
        <begin position="908"/>
        <end position="935"/>
    </location>
</feature>
<keyword evidence="1 2" id="KW-0802">TPR repeat</keyword>
<feature type="zinc finger region" description="C3H1-type" evidence="3">
    <location>
        <begin position="908"/>
        <end position="935"/>
    </location>
</feature>
<protein>
    <recommendedName>
        <fullName evidence="5">C3H1-type domain-containing protein</fullName>
    </recommendedName>
</protein>
<name>A0ABQ8KFA3_9APHY</name>
<dbReference type="SUPFAM" id="SSF48452">
    <property type="entry name" value="TPR-like"/>
    <property type="match status" value="1"/>
</dbReference>
<evidence type="ECO:0000313" key="6">
    <source>
        <dbReference type="EMBL" id="KAH9836183.1"/>
    </source>
</evidence>
<dbReference type="InterPro" id="IPR051966">
    <property type="entry name" value="RPAP3"/>
</dbReference>
<dbReference type="Gene3D" id="3.30.1370.210">
    <property type="match status" value="1"/>
</dbReference>
<accession>A0ABQ8KFA3</accession>
<dbReference type="GeneID" id="72006780"/>
<evidence type="ECO:0000256" key="2">
    <source>
        <dbReference type="PROSITE-ProRule" id="PRU00339"/>
    </source>
</evidence>
<feature type="compositionally biased region" description="Polar residues" evidence="4">
    <location>
        <begin position="450"/>
        <end position="464"/>
    </location>
</feature>
<reference evidence="6 7" key="1">
    <citation type="journal article" date="2021" name="Environ. Microbiol.">
        <title>Gene family expansions and transcriptome signatures uncover fungal adaptations to wood decay.</title>
        <authorList>
            <person name="Hage H."/>
            <person name="Miyauchi S."/>
            <person name="Viragh M."/>
            <person name="Drula E."/>
            <person name="Min B."/>
            <person name="Chaduli D."/>
            <person name="Navarro D."/>
            <person name="Favel A."/>
            <person name="Norest M."/>
            <person name="Lesage-Meessen L."/>
            <person name="Balint B."/>
            <person name="Merenyi Z."/>
            <person name="de Eugenio L."/>
            <person name="Morin E."/>
            <person name="Martinez A.T."/>
            <person name="Baldrian P."/>
            <person name="Stursova M."/>
            <person name="Martinez M.J."/>
            <person name="Novotny C."/>
            <person name="Magnuson J.K."/>
            <person name="Spatafora J.W."/>
            <person name="Maurice S."/>
            <person name="Pangilinan J."/>
            <person name="Andreopoulos W."/>
            <person name="LaButti K."/>
            <person name="Hundley H."/>
            <person name="Na H."/>
            <person name="Kuo A."/>
            <person name="Barry K."/>
            <person name="Lipzen A."/>
            <person name="Henrissat B."/>
            <person name="Riley R."/>
            <person name="Ahrendt S."/>
            <person name="Nagy L.G."/>
            <person name="Grigoriev I.V."/>
            <person name="Martin F."/>
            <person name="Rosso M.N."/>
        </authorList>
    </citation>
    <scope>NUCLEOTIDE SEQUENCE [LARGE SCALE GENOMIC DNA]</scope>
    <source>
        <strain evidence="6 7">CIRM-BRFM 1785</strain>
    </source>
</reference>
<keyword evidence="3" id="KW-0862">Zinc</keyword>
<evidence type="ECO:0000259" key="5">
    <source>
        <dbReference type="PROSITE" id="PS50103"/>
    </source>
</evidence>
<dbReference type="PANTHER" id="PTHR46423:SF1">
    <property type="entry name" value="RNA POLYMERASE II-ASSOCIATED PROTEIN 3"/>
    <property type="match status" value="1"/>
</dbReference>